<evidence type="ECO:0000313" key="2">
    <source>
        <dbReference type="EMBL" id="OEU21452.1"/>
    </source>
</evidence>
<keyword evidence="1" id="KW-0472">Membrane</keyword>
<evidence type="ECO:0000256" key="1">
    <source>
        <dbReference type="SAM" id="Phobius"/>
    </source>
</evidence>
<keyword evidence="1" id="KW-0812">Transmembrane</keyword>
<keyword evidence="3" id="KW-1185">Reference proteome</keyword>
<feature type="transmembrane region" description="Helical" evidence="1">
    <location>
        <begin position="97"/>
        <end position="114"/>
    </location>
</feature>
<dbReference type="Proteomes" id="UP000095751">
    <property type="component" value="Unassembled WGS sequence"/>
</dbReference>
<keyword evidence="1" id="KW-1133">Transmembrane helix</keyword>
<organism evidence="2 3">
    <name type="scientific">Fragilariopsis cylindrus CCMP1102</name>
    <dbReference type="NCBI Taxonomy" id="635003"/>
    <lineage>
        <taxon>Eukaryota</taxon>
        <taxon>Sar</taxon>
        <taxon>Stramenopiles</taxon>
        <taxon>Ochrophyta</taxon>
        <taxon>Bacillariophyta</taxon>
        <taxon>Bacillariophyceae</taxon>
        <taxon>Bacillariophycidae</taxon>
        <taxon>Bacillariales</taxon>
        <taxon>Bacillariaceae</taxon>
        <taxon>Fragilariopsis</taxon>
    </lineage>
</organism>
<dbReference type="KEGG" id="fcy:FRACYDRAFT_267930"/>
<feature type="transmembrane region" description="Helical" evidence="1">
    <location>
        <begin position="121"/>
        <end position="138"/>
    </location>
</feature>
<proteinExistence type="predicted"/>
<sequence>MTDNKESFIIESSQNMKKNDKESFIGTGQNLKDEESSITTDITDALEMDVEMDMDMKKKEDELFGTEKNLKDEESSITTDITDALEMDVKWDMMNRSVTYIFFSLYFSYIFYCLSKRRNLSLVMVLVAIITLCCVYYGPLSRNTTPALHLHLFCLCALCCLEVGYFLFTHTDGGGKPLVTYGNDRQHHRTKRLM</sequence>
<dbReference type="InParanoid" id="A0A1E7FTF3"/>
<name>A0A1E7FTF3_9STRA</name>
<dbReference type="EMBL" id="KV784354">
    <property type="protein sequence ID" value="OEU21452.1"/>
    <property type="molecule type" value="Genomic_DNA"/>
</dbReference>
<gene>
    <name evidence="2" type="ORF">FRACYDRAFT_267930</name>
</gene>
<feature type="transmembrane region" description="Helical" evidence="1">
    <location>
        <begin position="150"/>
        <end position="168"/>
    </location>
</feature>
<accession>A0A1E7FTF3</accession>
<evidence type="ECO:0000313" key="3">
    <source>
        <dbReference type="Proteomes" id="UP000095751"/>
    </source>
</evidence>
<dbReference type="AlphaFoldDB" id="A0A1E7FTF3"/>
<reference evidence="2 3" key="1">
    <citation type="submission" date="2016-09" db="EMBL/GenBank/DDBJ databases">
        <title>Extensive genetic diversity and differential bi-allelic expression allows diatom success in the polar Southern Ocean.</title>
        <authorList>
            <consortium name="DOE Joint Genome Institute"/>
            <person name="Mock T."/>
            <person name="Otillar R.P."/>
            <person name="Strauss J."/>
            <person name="Dupont C."/>
            <person name="Frickenhaus S."/>
            <person name="Maumus F."/>
            <person name="Mcmullan M."/>
            <person name="Sanges R."/>
            <person name="Schmutz J."/>
            <person name="Toseland A."/>
            <person name="Valas R."/>
            <person name="Veluchamy A."/>
            <person name="Ward B.J."/>
            <person name="Allen A."/>
            <person name="Barry K."/>
            <person name="Falciatore A."/>
            <person name="Ferrante M."/>
            <person name="Fortunato A.E."/>
            <person name="Gloeckner G."/>
            <person name="Gruber A."/>
            <person name="Hipkin R."/>
            <person name="Janech M."/>
            <person name="Kroth P."/>
            <person name="Leese F."/>
            <person name="Lindquist E."/>
            <person name="Lyon B.R."/>
            <person name="Martin J."/>
            <person name="Mayer C."/>
            <person name="Parker M."/>
            <person name="Quesneville H."/>
            <person name="Raymond J."/>
            <person name="Uhlig C."/>
            <person name="Valentin K.U."/>
            <person name="Worden A.Z."/>
            <person name="Armbrust E.V."/>
            <person name="Bowler C."/>
            <person name="Green B."/>
            <person name="Moulton V."/>
            <person name="Van Oosterhout C."/>
            <person name="Grigoriev I."/>
        </authorList>
    </citation>
    <scope>NUCLEOTIDE SEQUENCE [LARGE SCALE GENOMIC DNA]</scope>
    <source>
        <strain evidence="2 3">CCMP1102</strain>
    </source>
</reference>
<protein>
    <submittedName>
        <fullName evidence="2">Uncharacterized protein</fullName>
    </submittedName>
</protein>